<evidence type="ECO:0000313" key="12">
    <source>
        <dbReference type="Proteomes" id="UP000307702"/>
    </source>
</evidence>
<proteinExistence type="inferred from homology"/>
<name>A0A8H2JM89_9GAMM</name>
<reference evidence="11 12" key="1">
    <citation type="submission" date="2019-05" db="EMBL/GenBank/DDBJ databases">
        <title>Colwellia ponticola sp. nov., isolated from seawater.</title>
        <authorList>
            <person name="Yoon J.-H."/>
        </authorList>
    </citation>
    <scope>NUCLEOTIDE SEQUENCE [LARGE SCALE GENOMIC DNA]</scope>
    <source>
        <strain evidence="11 12">OISW-25</strain>
    </source>
</reference>
<protein>
    <recommendedName>
        <fullName evidence="4 9">Ribosomal RNA small subunit methyltransferase D</fullName>
        <ecNumber evidence="3 9">2.1.1.171</ecNumber>
    </recommendedName>
</protein>
<keyword evidence="7 9" id="KW-0949">S-adenosyl-L-methionine</keyword>
<dbReference type="InterPro" id="IPR004398">
    <property type="entry name" value="RNA_MeTrfase_RsmD"/>
</dbReference>
<dbReference type="CDD" id="cd02440">
    <property type="entry name" value="AdoMet_MTases"/>
    <property type="match status" value="1"/>
</dbReference>
<dbReference type="PANTHER" id="PTHR43542">
    <property type="entry name" value="METHYLTRANSFERASE"/>
    <property type="match status" value="1"/>
</dbReference>
<evidence type="ECO:0000256" key="2">
    <source>
        <dbReference type="ARBA" id="ARBA00005269"/>
    </source>
</evidence>
<accession>A0A8H2JM89</accession>
<comment type="similarity">
    <text evidence="2 9">Belongs to the methyltransferase superfamily. RsmD family.</text>
</comment>
<organism evidence="11 12">
    <name type="scientific">Colwellia ponticola</name>
    <dbReference type="NCBI Taxonomy" id="2304625"/>
    <lineage>
        <taxon>Bacteria</taxon>
        <taxon>Pseudomonadati</taxon>
        <taxon>Pseudomonadota</taxon>
        <taxon>Gammaproteobacteria</taxon>
        <taxon>Alteromonadales</taxon>
        <taxon>Colwelliaceae</taxon>
        <taxon>Colwellia</taxon>
    </lineage>
</organism>
<keyword evidence="5 9" id="KW-0489">Methyltransferase</keyword>
<dbReference type="NCBIfam" id="TIGR00095">
    <property type="entry name" value="16S rRNA (guanine(966)-N(2))-methyltransferase RsmD"/>
    <property type="match status" value="1"/>
</dbReference>
<dbReference type="GO" id="GO:0052913">
    <property type="term" value="F:16S rRNA (guanine(966)-N(2))-methyltransferase activity"/>
    <property type="evidence" value="ECO:0007669"/>
    <property type="project" value="UniProtKB-EC"/>
</dbReference>
<dbReference type="PANTHER" id="PTHR43542:SF1">
    <property type="entry name" value="METHYLTRANSFERASE"/>
    <property type="match status" value="1"/>
</dbReference>
<evidence type="ECO:0000256" key="8">
    <source>
        <dbReference type="ARBA" id="ARBA00048326"/>
    </source>
</evidence>
<evidence type="ECO:0000256" key="1">
    <source>
        <dbReference type="ARBA" id="ARBA00002649"/>
    </source>
</evidence>
<gene>
    <name evidence="11" type="primary">rsmD</name>
    <name evidence="11" type="ORF">FCS21_07780</name>
</gene>
<dbReference type="Pfam" id="PF03602">
    <property type="entry name" value="Cons_hypoth95"/>
    <property type="match status" value="1"/>
</dbReference>
<dbReference type="InterPro" id="IPR002052">
    <property type="entry name" value="DNA_methylase_N6_adenine_CS"/>
</dbReference>
<dbReference type="AlphaFoldDB" id="A0A8H2JM89"/>
<dbReference type="PROSITE" id="PS00092">
    <property type="entry name" value="N6_MTASE"/>
    <property type="match status" value="1"/>
</dbReference>
<dbReference type="EC" id="2.1.1.171" evidence="3 9"/>
<dbReference type="RefSeq" id="WP_138622108.1">
    <property type="nucleotide sequence ID" value="NZ_SZVP01000005.1"/>
</dbReference>
<evidence type="ECO:0000256" key="6">
    <source>
        <dbReference type="ARBA" id="ARBA00022679"/>
    </source>
</evidence>
<evidence type="ECO:0000256" key="3">
    <source>
        <dbReference type="ARBA" id="ARBA00012141"/>
    </source>
</evidence>
<comment type="caution">
    <text evidence="11">The sequence shown here is derived from an EMBL/GenBank/DDBJ whole genome shotgun (WGS) entry which is preliminary data.</text>
</comment>
<dbReference type="Proteomes" id="UP000307702">
    <property type="component" value="Unassembled WGS sequence"/>
</dbReference>
<evidence type="ECO:0000256" key="4">
    <source>
        <dbReference type="ARBA" id="ARBA00013682"/>
    </source>
</evidence>
<dbReference type="SUPFAM" id="SSF53335">
    <property type="entry name" value="S-adenosyl-L-methionine-dependent methyltransferases"/>
    <property type="match status" value="1"/>
</dbReference>
<comment type="catalytic activity">
    <reaction evidence="8 9">
        <text>guanosine(966) in 16S rRNA + S-adenosyl-L-methionine = N(2)-methylguanosine(966) in 16S rRNA + S-adenosyl-L-homocysteine + H(+)</text>
        <dbReference type="Rhea" id="RHEA:23548"/>
        <dbReference type="Rhea" id="RHEA-COMP:10211"/>
        <dbReference type="Rhea" id="RHEA-COMP:10212"/>
        <dbReference type="ChEBI" id="CHEBI:15378"/>
        <dbReference type="ChEBI" id="CHEBI:57856"/>
        <dbReference type="ChEBI" id="CHEBI:59789"/>
        <dbReference type="ChEBI" id="CHEBI:74269"/>
        <dbReference type="ChEBI" id="CHEBI:74481"/>
        <dbReference type="EC" id="2.1.1.171"/>
    </reaction>
</comment>
<dbReference type="InterPro" id="IPR029063">
    <property type="entry name" value="SAM-dependent_MTases_sf"/>
</dbReference>
<evidence type="ECO:0000256" key="7">
    <source>
        <dbReference type="ARBA" id="ARBA00022691"/>
    </source>
</evidence>
<dbReference type="PIRSF" id="PIRSF004553">
    <property type="entry name" value="CHP00095"/>
    <property type="match status" value="1"/>
</dbReference>
<evidence type="ECO:0000256" key="10">
    <source>
        <dbReference type="SAM" id="MobiDB-lite"/>
    </source>
</evidence>
<evidence type="ECO:0000313" key="11">
    <source>
        <dbReference type="EMBL" id="TMM45712.1"/>
    </source>
</evidence>
<dbReference type="GO" id="GO:0003676">
    <property type="term" value="F:nucleic acid binding"/>
    <property type="evidence" value="ECO:0007669"/>
    <property type="project" value="InterPro"/>
</dbReference>
<dbReference type="Gene3D" id="3.40.50.150">
    <property type="entry name" value="Vaccinia Virus protein VP39"/>
    <property type="match status" value="1"/>
</dbReference>
<dbReference type="OrthoDB" id="9803017at2"/>
<feature type="compositionally biased region" description="Basic residues" evidence="10">
    <location>
        <begin position="1"/>
        <end position="13"/>
    </location>
</feature>
<comment type="function">
    <text evidence="1 9">Specifically methylates the guanine in position 966 of 16S rRNA in the assembled 30S particle.</text>
</comment>
<keyword evidence="12" id="KW-1185">Reference proteome</keyword>
<dbReference type="EMBL" id="SZVP01000005">
    <property type="protein sequence ID" value="TMM45712.1"/>
    <property type="molecule type" value="Genomic_DNA"/>
</dbReference>
<keyword evidence="6 9" id="KW-0808">Transferase</keyword>
<sequence length="212" mass="23382">MKQAKKQLSKKILPRSGQGTPAGKIRIIAGKYKGRKLPVLMAEGLRPTTDRVKETVFNWLMPYIGQANCLDCFAGSGSLGFEALSRGAGHVTLVELNRAAAKQLLANKDLLNVNNLAVINSDALTFLKEGCLTPTLPQNAQQPFDLVFLDPPFRKQLVEQAAQLLNNVGLADQALIYVEMEAQSTQVIPSNWQLIKEKLAGQVVYRLYQYQS</sequence>
<feature type="region of interest" description="Disordered" evidence="10">
    <location>
        <begin position="1"/>
        <end position="20"/>
    </location>
</feature>
<evidence type="ECO:0000256" key="5">
    <source>
        <dbReference type="ARBA" id="ARBA00022603"/>
    </source>
</evidence>
<keyword evidence="9" id="KW-0698">rRNA processing</keyword>
<evidence type="ECO:0000256" key="9">
    <source>
        <dbReference type="PIRNR" id="PIRNR004553"/>
    </source>
</evidence>